<keyword evidence="2" id="KW-1185">Reference proteome</keyword>
<dbReference type="EMBL" id="PVXL01000072">
    <property type="protein sequence ID" value="PRR69600.1"/>
    <property type="molecule type" value="Genomic_DNA"/>
</dbReference>
<sequence>MAYNLGLKTTTFGGEISFLDSQQVRYIRGGVTLDAADVTADANGIKKLPAGTFIGKKANGKYAKYVAATKATLTTGAVADNNAIVWTAKQAGVGGNNITITLVNNGASLPLKIQSVNVATKDITIQLATDAGGVVTSTAQQVIDLVKGDYAASSLVDVANATGSTGAGVVAAVAATNLAGGTDANVTPTAILAEEVIFTSFTLSGGVAHSDQVSTAIDHGRVITARLPQAPDDVVKANIPGVTFV</sequence>
<dbReference type="Proteomes" id="UP000239430">
    <property type="component" value="Unassembled WGS sequence"/>
</dbReference>
<protein>
    <submittedName>
        <fullName evidence="1">Uncharacterized protein</fullName>
    </submittedName>
</protein>
<gene>
    <name evidence="1" type="ORF">MOST_30220</name>
</gene>
<name>A0A9X7P4W2_9FIRM</name>
<accession>A0A9X7P4W2</accession>
<reference evidence="1 2" key="1">
    <citation type="submission" date="2018-03" db="EMBL/GenBank/DDBJ databases">
        <title>Genome sequence of Moorella stamsii DSM 26217.</title>
        <authorList>
            <person name="Poehlein A."/>
            <person name="Daniel R."/>
        </authorList>
    </citation>
    <scope>NUCLEOTIDE SEQUENCE [LARGE SCALE GENOMIC DNA]</scope>
    <source>
        <strain evidence="2">DSM 26217</strain>
    </source>
</reference>
<dbReference type="RefSeq" id="WP_054937013.1">
    <property type="nucleotide sequence ID" value="NZ_PVXL01000072.1"/>
</dbReference>
<comment type="caution">
    <text evidence="1">The sequence shown here is derived from an EMBL/GenBank/DDBJ whole genome shotgun (WGS) entry which is preliminary data.</text>
</comment>
<dbReference type="AlphaFoldDB" id="A0A9X7P4W2"/>
<evidence type="ECO:0000313" key="1">
    <source>
        <dbReference type="EMBL" id="PRR69600.1"/>
    </source>
</evidence>
<proteinExistence type="predicted"/>
<organism evidence="1 2">
    <name type="scientific">Neomoorella stamsii</name>
    <dbReference type="NCBI Taxonomy" id="1266720"/>
    <lineage>
        <taxon>Bacteria</taxon>
        <taxon>Bacillati</taxon>
        <taxon>Bacillota</taxon>
        <taxon>Clostridia</taxon>
        <taxon>Neomoorellales</taxon>
        <taxon>Neomoorellaceae</taxon>
        <taxon>Neomoorella</taxon>
    </lineage>
</organism>
<evidence type="ECO:0000313" key="2">
    <source>
        <dbReference type="Proteomes" id="UP000239430"/>
    </source>
</evidence>